<dbReference type="PROSITE" id="PS00018">
    <property type="entry name" value="EF_HAND_1"/>
    <property type="match status" value="1"/>
</dbReference>
<dbReference type="EMBL" id="SJPQ01000003">
    <property type="protein sequence ID" value="TWT87613.1"/>
    <property type="molecule type" value="Genomic_DNA"/>
</dbReference>
<dbReference type="RefSeq" id="WP_146401900.1">
    <property type="nucleotide sequence ID" value="NZ_SJPQ01000003.1"/>
</dbReference>
<dbReference type="InterPro" id="IPR013320">
    <property type="entry name" value="ConA-like_dom_sf"/>
</dbReference>
<evidence type="ECO:0000313" key="4">
    <source>
        <dbReference type="EMBL" id="TWT87613.1"/>
    </source>
</evidence>
<feature type="chain" id="PRO_5023103005" evidence="2">
    <location>
        <begin position="26"/>
        <end position="1488"/>
    </location>
</feature>
<reference evidence="4 5" key="1">
    <citation type="submission" date="2019-02" db="EMBL/GenBank/DDBJ databases">
        <title>Deep-cultivation of Planctomycetes and their phenomic and genomic characterization uncovers novel biology.</title>
        <authorList>
            <person name="Wiegand S."/>
            <person name="Jogler M."/>
            <person name="Boedeker C."/>
            <person name="Pinto D."/>
            <person name="Vollmers J."/>
            <person name="Rivas-Marin E."/>
            <person name="Kohn T."/>
            <person name="Peeters S.H."/>
            <person name="Heuer A."/>
            <person name="Rast P."/>
            <person name="Oberbeckmann S."/>
            <person name="Bunk B."/>
            <person name="Jeske O."/>
            <person name="Meyerdierks A."/>
            <person name="Storesund J.E."/>
            <person name="Kallscheuer N."/>
            <person name="Luecker S."/>
            <person name="Lage O.M."/>
            <person name="Pohl T."/>
            <person name="Merkel B.J."/>
            <person name="Hornburger P."/>
            <person name="Mueller R.-W."/>
            <person name="Bruemmer F."/>
            <person name="Labrenz M."/>
            <person name="Spormann A.M."/>
            <person name="Op Den Camp H."/>
            <person name="Overmann J."/>
            <person name="Amann R."/>
            <person name="Jetten M.S.M."/>
            <person name="Mascher T."/>
            <person name="Medema M.H."/>
            <person name="Devos D.P."/>
            <person name="Kaster A.-K."/>
            <person name="Ovreas L."/>
            <person name="Rohde M."/>
            <person name="Galperin M.Y."/>
            <person name="Jogler C."/>
        </authorList>
    </citation>
    <scope>NUCLEOTIDE SEQUENCE [LARGE SCALE GENOMIC DNA]</scope>
    <source>
        <strain evidence="4 5">Mal64</strain>
    </source>
</reference>
<evidence type="ECO:0000256" key="2">
    <source>
        <dbReference type="SAM" id="SignalP"/>
    </source>
</evidence>
<accession>A0A5C5ZME1</accession>
<evidence type="ECO:0000259" key="3">
    <source>
        <dbReference type="Pfam" id="PF07589"/>
    </source>
</evidence>
<dbReference type="Proteomes" id="UP000315440">
    <property type="component" value="Unassembled WGS sequence"/>
</dbReference>
<dbReference type="SUPFAM" id="SSF49899">
    <property type="entry name" value="Concanavalin A-like lectins/glucanases"/>
    <property type="match status" value="1"/>
</dbReference>
<dbReference type="OrthoDB" id="226722at2"/>
<feature type="compositionally biased region" description="Low complexity" evidence="1">
    <location>
        <begin position="829"/>
        <end position="846"/>
    </location>
</feature>
<feature type="region of interest" description="Disordered" evidence="1">
    <location>
        <begin position="829"/>
        <end position="850"/>
    </location>
</feature>
<proteinExistence type="predicted"/>
<keyword evidence="5" id="KW-1185">Reference proteome</keyword>
<comment type="caution">
    <text evidence="4">The sequence shown here is derived from an EMBL/GenBank/DDBJ whole genome shotgun (WGS) entry which is preliminary data.</text>
</comment>
<dbReference type="Gene3D" id="2.60.120.200">
    <property type="match status" value="1"/>
</dbReference>
<dbReference type="InterPro" id="IPR018247">
    <property type="entry name" value="EF_Hand_1_Ca_BS"/>
</dbReference>
<evidence type="ECO:0000313" key="5">
    <source>
        <dbReference type="Proteomes" id="UP000315440"/>
    </source>
</evidence>
<name>A0A5C5ZME1_9BACT</name>
<gene>
    <name evidence="4" type="ORF">Mal64_31550</name>
</gene>
<dbReference type="NCBIfam" id="TIGR02595">
    <property type="entry name" value="PEP_CTERM"/>
    <property type="match status" value="2"/>
</dbReference>
<feature type="domain" description="Ice-binding protein C-terminal" evidence="3">
    <location>
        <begin position="1453"/>
        <end position="1474"/>
    </location>
</feature>
<dbReference type="Pfam" id="PF07589">
    <property type="entry name" value="PEP-CTERM"/>
    <property type="match status" value="1"/>
</dbReference>
<keyword evidence="2" id="KW-0732">Signal</keyword>
<evidence type="ECO:0000256" key="1">
    <source>
        <dbReference type="SAM" id="MobiDB-lite"/>
    </source>
</evidence>
<organism evidence="4 5">
    <name type="scientific">Pseudobythopirellula maris</name>
    <dbReference type="NCBI Taxonomy" id="2527991"/>
    <lineage>
        <taxon>Bacteria</taxon>
        <taxon>Pseudomonadati</taxon>
        <taxon>Planctomycetota</taxon>
        <taxon>Planctomycetia</taxon>
        <taxon>Pirellulales</taxon>
        <taxon>Lacipirellulaceae</taxon>
        <taxon>Pseudobythopirellula</taxon>
    </lineage>
</organism>
<sequence length="1488" mass="159504" precursor="true">MSLKSLALGAGAALITLLTLNAASAQSVSLFSENFESLVLGPVVTFESERRSNEAWTETPPAGWTVDDSGVPTDGIANVGVAEYEGWSFVSKEWWVDSAGGQDRQFFTGGSGIVAVADPDEWDDFPDFSGVDSPSDYGDYDARLLTPAINLSGAPSGEDVKIFFNSSWRPEDNQKASLTATFNDSLGTQYELLRYESQEEDENEVPNPFFKDDAPNEAVLISLIDDTLNGGHDFSIPDGATEVSLEFRLFDAANDWWWAFDNLEVFTGENPVSGLALKLVVDRDTNEVRIVNETGSPVDLRGYSVTSGAGAFEEAEASFMAPANNWLQATRLDDESNDLSELNLLSDALAADDSIEFGDVWRRFYLDESDVAFEYLVAGSDEPIPGLVEFIGNEQENDEGVIEPTSYEFLDLNYDSKIDLLDWEKFKTGFGKSMLGKTRAERYALGDLNDDERHDSLDFQQFQSSFDAANGEGAFAAALSAPEPGALVLALFAVAAVLAPRGLRRAAPLAAVLAIACCCGTASAQLKLYEEDFESAVLGAFQEEDVDGDEVWTNTFTNPIYGAWNNTNANDDVPGVGPAYAGVDPKTDGISDWADWAFVDKAAWFEADDQGRSDFTRGSGVVMVADPDEWDDTDPDPLLIADPNLPQRDDIAQGFTPDDLYDAFVTTPTISIPAGTPAGRIKLSFDSSWRGNEFEDDLDENNNQTAHVNVSFDGGLFQEVFRRESDPDSPTYDPSQENERVSGIDLMYDGSATELQLEFGMTGAWNDWWWAIDNISVAVPSNPLKLRINTYNGEGFLEADDSITTAIEYLGVESENGVLRGDLATGLAGADLDPADGPDAGATAGDSEGEQWESLSDAETSDHLFADAFLFGDTAFADETSTTPGVVNSAPLGVIFDTLTSPEDRDVRFSYLLDTGDLVEVAPEDVEYFYDASAGLAGDYNNDGSVDAADFTVWRDNLGDPNENALSNNGDGQNGVDIADYDRWVQNYGARAAVSGPSSAVPEPGSAALLALAATALAAVRRRATPVVVAAAALAGVAAPQAEAQVTLDRDYTFGDDSRENATAGGVVGQNSPGGISIDSAGDTGMNQIISLLPQGPVPTIGVPKYVAVSDRPDMLAGSNAPASSGLGIALNPSGPGSAFSKQYLHTGYREALNYPQYSPSSVYEQGGTINYDLISDRGFQLWVKPTAIDTGEEAHIVMDTNQHGVMINTDGEFAMRYAYDRERIEALATLNGQPASDFENVFDYPSGVTAEVGQWTHLSVVREFGPGSGSILYINGVATAAALGKYNIEEDVTSDEPAPDPGGLDVSPLVVGANTGSPAYGNDHFFYGVVDDLEMFVMGQNADNLFPDYVFENDNGYAAAFKPTTAGDLDGDDDVTLADAHLFAANWMSVKELEWTDAYNVEQTFVVGDLETRGMGDFNYDGRVDLSDWAILHNASPSTATAAARLIAGQLVPEPGSLSLLLAGLAAAGRRRRREAGRTGEATPLRV</sequence>
<protein>
    <submittedName>
        <fullName evidence="4">PEP-CTERM motif protein</fullName>
    </submittedName>
</protein>
<feature type="signal peptide" evidence="2">
    <location>
        <begin position="1"/>
        <end position="25"/>
    </location>
</feature>
<dbReference type="InterPro" id="IPR013424">
    <property type="entry name" value="Ice-binding_C"/>
</dbReference>